<evidence type="ECO:0000313" key="2">
    <source>
        <dbReference type="Proteomes" id="UP001570417"/>
    </source>
</evidence>
<comment type="caution">
    <text evidence="1">The sequence shown here is derived from an EMBL/GenBank/DDBJ whole genome shotgun (WGS) entry which is preliminary data.</text>
</comment>
<evidence type="ECO:0000313" key="1">
    <source>
        <dbReference type="EMBL" id="MFA0569137.1"/>
    </source>
</evidence>
<gene>
    <name evidence="1" type="ORF">AB4566_12720</name>
</gene>
<dbReference type="RefSeq" id="WP_372266330.1">
    <property type="nucleotide sequence ID" value="NZ_JBFRUW010000046.1"/>
</dbReference>
<sequence>MKKVSLLTASVALALTGCGGGSDGGSGTPTPGGVIITGFDGYFNQAVVFDDKNNNGVLDIGSDVIFGLTNDQGQIEISGDVSGALALQTLTPGGTVQTALVNHDSSKYAGKYTIDMDHPAQAMAHELVFRAPTSSDVISPITDLVAIEMAKGTEAVPVTEEEAVAIVSTALGGTEEAPIDPYSDFVSGADANAELHKTAQILTESKAANPATYVEKSDQFAKEADAIVDTLTPEELANNDLKPVIEDTGTGDTLIPEIISNQLLTVNSVIKNSAQQDLNDLNLQVGVPFTETFISLVDEEGNTLFNDNDLQSGSSVEVSLIPNTALENAGIKVSYRNNSLFVYSETLEVKLAGSFTIELQAFDTNSKGELSQTPTSTLLEVKIVASNELPDENSEKFIELQAQITNDWSFQVGTPISNMTLDITGLFTDPESDEIKFGTQPRLNKEFLSSGVTAEYSDDFSQVILSGTPTSTASNGKLSIDASDNVHADGEWTTVTFDLPVIEEGALPEPDLHPLEGKTWYMLEHGSSNGESEQNYASIWCDSIKFENGIVLGNVRSIANKTTCSAADTQTENATYDVIDGKLFATFEFVEDGQNLVETFQVEVFEDADDISSGAKTIIHRMKDATEDSAERYTYFSNKADIEKRINVTSEMGPDARYFAAYLPAEQDLTYNLGTIGLALNENSNPNDSNAMDAGLSFDVPNNDFTCATINEFFSGFYFTGEDIGRIKSEEFNGSAIECYTNEENGVSYASVDFDLPALTVNNVYSIIGKVKDSNGEYLEAVKFNIEWTGTGNNE</sequence>
<dbReference type="Proteomes" id="UP001570417">
    <property type="component" value="Unassembled WGS sequence"/>
</dbReference>
<accession>A0ABV4NCY8</accession>
<name>A0ABV4NCY8_9VIBR</name>
<reference evidence="1 2" key="1">
    <citation type="journal article" date="2024" name="ISME J.">
        <title>Tailless and filamentous prophages are predominant in marine Vibrio.</title>
        <authorList>
            <person name="Steensen K."/>
            <person name="Seneca J."/>
            <person name="Bartlau N."/>
            <person name="Yu X.A."/>
            <person name="Hussain F.A."/>
            <person name="Polz M.F."/>
        </authorList>
    </citation>
    <scope>NUCLEOTIDE SEQUENCE [LARGE SCALE GENOMIC DNA]</scope>
    <source>
        <strain evidence="1 2">10N.222.51.A1</strain>
    </source>
</reference>
<keyword evidence="2" id="KW-1185">Reference proteome</keyword>
<dbReference type="EMBL" id="JBFRUW010000046">
    <property type="protein sequence ID" value="MFA0569137.1"/>
    <property type="molecule type" value="Genomic_DNA"/>
</dbReference>
<protein>
    <recommendedName>
        <fullName evidence="3">Acid phosphatase</fullName>
    </recommendedName>
</protein>
<proteinExistence type="predicted"/>
<evidence type="ECO:0008006" key="3">
    <source>
        <dbReference type="Google" id="ProtNLM"/>
    </source>
</evidence>
<organism evidence="1 2">
    <name type="scientific">Vibrio gallaecicus</name>
    <dbReference type="NCBI Taxonomy" id="552386"/>
    <lineage>
        <taxon>Bacteria</taxon>
        <taxon>Pseudomonadati</taxon>
        <taxon>Pseudomonadota</taxon>
        <taxon>Gammaproteobacteria</taxon>
        <taxon>Vibrionales</taxon>
        <taxon>Vibrionaceae</taxon>
        <taxon>Vibrio</taxon>
    </lineage>
</organism>
<dbReference type="PROSITE" id="PS51257">
    <property type="entry name" value="PROKAR_LIPOPROTEIN"/>
    <property type="match status" value="1"/>
</dbReference>